<accession>A0A7W9FJT9</accession>
<evidence type="ECO:0000256" key="4">
    <source>
        <dbReference type="ARBA" id="ARBA00022692"/>
    </source>
</evidence>
<evidence type="ECO:0000313" key="12">
    <source>
        <dbReference type="Proteomes" id="UP000523821"/>
    </source>
</evidence>
<dbReference type="Gene3D" id="1.10.3720.10">
    <property type="entry name" value="MetI-like"/>
    <property type="match status" value="1"/>
</dbReference>
<feature type="transmembrane region" description="Helical" evidence="9">
    <location>
        <begin position="238"/>
        <end position="264"/>
    </location>
</feature>
<dbReference type="GO" id="GO:0015031">
    <property type="term" value="P:protein transport"/>
    <property type="evidence" value="ECO:0007669"/>
    <property type="project" value="UniProtKB-KW"/>
</dbReference>
<evidence type="ECO:0000256" key="9">
    <source>
        <dbReference type="RuleBase" id="RU363032"/>
    </source>
</evidence>
<dbReference type="InterPro" id="IPR025966">
    <property type="entry name" value="OppC_N"/>
</dbReference>
<feature type="transmembrane region" description="Helical" evidence="9">
    <location>
        <begin position="214"/>
        <end position="232"/>
    </location>
</feature>
<organism evidence="11 12">
    <name type="scientific">Prosthecomicrobium pneumaticum</name>
    <dbReference type="NCBI Taxonomy" id="81895"/>
    <lineage>
        <taxon>Bacteria</taxon>
        <taxon>Pseudomonadati</taxon>
        <taxon>Pseudomonadota</taxon>
        <taxon>Alphaproteobacteria</taxon>
        <taxon>Hyphomicrobiales</taxon>
        <taxon>Kaistiaceae</taxon>
        <taxon>Prosthecomicrobium</taxon>
    </lineage>
</organism>
<dbReference type="Proteomes" id="UP000523821">
    <property type="component" value="Unassembled WGS sequence"/>
</dbReference>
<evidence type="ECO:0000256" key="8">
    <source>
        <dbReference type="ARBA" id="ARBA00023136"/>
    </source>
</evidence>
<evidence type="ECO:0000256" key="6">
    <source>
        <dbReference type="ARBA" id="ARBA00022927"/>
    </source>
</evidence>
<sequence>MSSPALSTGPAEAPDETVSLWRDAWRRLIANRLAVFGLAVVALLILVALVGPWLTPYDFLSQDINARNQAPSLVHWFGTDDLGRDVLSRVIYGARTALLVAIVVTGIALSIGVLLGAVAGYAGGRVDAFIMWLTDIAMSVPSLLLVVVINTSLKPPLARWMDAKYLETLNPVFRETVWIDFVLVFGSMALILWPPYARLIRAQVLSIRSRNYVTAARALGLPAGIVIRRYIVPNALGPVIVAVSAGLGNAMVLESAFSFLGVGVTPPTPSWGNMISDGLRVWRTYPHLLAAPAAVLGLATIAFSFLGDGLNDALNPKQWRK</sequence>
<dbReference type="Pfam" id="PF00528">
    <property type="entry name" value="BPD_transp_1"/>
    <property type="match status" value="1"/>
</dbReference>
<dbReference type="GO" id="GO:0015833">
    <property type="term" value="P:peptide transport"/>
    <property type="evidence" value="ECO:0007669"/>
    <property type="project" value="UniProtKB-KW"/>
</dbReference>
<comment type="subcellular location">
    <subcellularLocation>
        <location evidence="1 9">Cell membrane</location>
        <topology evidence="1 9">Multi-pass membrane protein</topology>
    </subcellularLocation>
</comment>
<dbReference type="CDD" id="cd06261">
    <property type="entry name" value="TM_PBP2"/>
    <property type="match status" value="1"/>
</dbReference>
<dbReference type="PANTHER" id="PTHR43386">
    <property type="entry name" value="OLIGOPEPTIDE TRANSPORT SYSTEM PERMEASE PROTEIN APPC"/>
    <property type="match status" value="1"/>
</dbReference>
<feature type="domain" description="ABC transmembrane type-1" evidence="10">
    <location>
        <begin position="94"/>
        <end position="307"/>
    </location>
</feature>
<keyword evidence="2 9" id="KW-0813">Transport</keyword>
<evidence type="ECO:0000256" key="5">
    <source>
        <dbReference type="ARBA" id="ARBA00022856"/>
    </source>
</evidence>
<protein>
    <submittedName>
        <fullName evidence="11">Peptide/nickel transport system permease protein</fullName>
    </submittedName>
</protein>
<feature type="transmembrane region" description="Helical" evidence="9">
    <location>
        <begin position="97"/>
        <end position="122"/>
    </location>
</feature>
<feature type="transmembrane region" description="Helical" evidence="9">
    <location>
        <begin position="129"/>
        <end position="152"/>
    </location>
</feature>
<dbReference type="InterPro" id="IPR000515">
    <property type="entry name" value="MetI-like"/>
</dbReference>
<evidence type="ECO:0000313" key="11">
    <source>
        <dbReference type="EMBL" id="MBB5751840.1"/>
    </source>
</evidence>
<dbReference type="PROSITE" id="PS50928">
    <property type="entry name" value="ABC_TM1"/>
    <property type="match status" value="1"/>
</dbReference>
<gene>
    <name evidence="11" type="ORF">GGQ63_000892</name>
</gene>
<evidence type="ECO:0000256" key="3">
    <source>
        <dbReference type="ARBA" id="ARBA00022475"/>
    </source>
</evidence>
<keyword evidence="7 9" id="KW-1133">Transmembrane helix</keyword>
<keyword evidence="5" id="KW-0571">Peptide transport</keyword>
<feature type="transmembrane region" description="Helical" evidence="9">
    <location>
        <begin position="285"/>
        <end position="306"/>
    </location>
</feature>
<dbReference type="AlphaFoldDB" id="A0A7W9FJT9"/>
<feature type="transmembrane region" description="Helical" evidence="9">
    <location>
        <begin position="172"/>
        <end position="193"/>
    </location>
</feature>
<dbReference type="GO" id="GO:0055085">
    <property type="term" value="P:transmembrane transport"/>
    <property type="evidence" value="ECO:0007669"/>
    <property type="project" value="InterPro"/>
</dbReference>
<evidence type="ECO:0000256" key="2">
    <source>
        <dbReference type="ARBA" id="ARBA00022448"/>
    </source>
</evidence>
<dbReference type="InterPro" id="IPR035906">
    <property type="entry name" value="MetI-like_sf"/>
</dbReference>
<evidence type="ECO:0000259" key="10">
    <source>
        <dbReference type="PROSITE" id="PS50928"/>
    </source>
</evidence>
<dbReference type="SUPFAM" id="SSF161098">
    <property type="entry name" value="MetI-like"/>
    <property type="match status" value="1"/>
</dbReference>
<dbReference type="Pfam" id="PF12911">
    <property type="entry name" value="OppC_N"/>
    <property type="match status" value="1"/>
</dbReference>
<evidence type="ECO:0000256" key="1">
    <source>
        <dbReference type="ARBA" id="ARBA00004651"/>
    </source>
</evidence>
<dbReference type="GO" id="GO:0005886">
    <property type="term" value="C:plasma membrane"/>
    <property type="evidence" value="ECO:0007669"/>
    <property type="project" value="UniProtKB-SubCell"/>
</dbReference>
<keyword evidence="3" id="KW-1003">Cell membrane</keyword>
<feature type="transmembrane region" description="Helical" evidence="9">
    <location>
        <begin position="33"/>
        <end position="54"/>
    </location>
</feature>
<dbReference type="EMBL" id="JACHOO010000002">
    <property type="protein sequence ID" value="MBB5751840.1"/>
    <property type="molecule type" value="Genomic_DNA"/>
</dbReference>
<dbReference type="PANTHER" id="PTHR43386:SF1">
    <property type="entry name" value="D,D-DIPEPTIDE TRANSPORT SYSTEM PERMEASE PROTEIN DDPC-RELATED"/>
    <property type="match status" value="1"/>
</dbReference>
<dbReference type="RefSeq" id="WP_183852976.1">
    <property type="nucleotide sequence ID" value="NZ_JACHOO010000002.1"/>
</dbReference>
<keyword evidence="6" id="KW-0653">Protein transport</keyword>
<dbReference type="InterPro" id="IPR050366">
    <property type="entry name" value="BP-dependent_transpt_permease"/>
</dbReference>
<keyword evidence="8 9" id="KW-0472">Membrane</keyword>
<name>A0A7W9FJT9_9HYPH</name>
<comment type="similarity">
    <text evidence="9">Belongs to the binding-protein-dependent transport system permease family.</text>
</comment>
<proteinExistence type="inferred from homology"/>
<keyword evidence="4 9" id="KW-0812">Transmembrane</keyword>
<comment type="caution">
    <text evidence="11">The sequence shown here is derived from an EMBL/GenBank/DDBJ whole genome shotgun (WGS) entry which is preliminary data.</text>
</comment>
<reference evidence="11 12" key="1">
    <citation type="submission" date="2020-08" db="EMBL/GenBank/DDBJ databases">
        <title>Genomic Encyclopedia of Type Strains, Phase IV (KMG-IV): sequencing the most valuable type-strain genomes for metagenomic binning, comparative biology and taxonomic classification.</title>
        <authorList>
            <person name="Goeker M."/>
        </authorList>
    </citation>
    <scope>NUCLEOTIDE SEQUENCE [LARGE SCALE GENOMIC DNA]</scope>
    <source>
        <strain evidence="11 12">DSM 16268</strain>
    </source>
</reference>
<evidence type="ECO:0000256" key="7">
    <source>
        <dbReference type="ARBA" id="ARBA00022989"/>
    </source>
</evidence>
<keyword evidence="12" id="KW-1185">Reference proteome</keyword>